<evidence type="ECO:0000256" key="11">
    <source>
        <dbReference type="SAM" id="Phobius"/>
    </source>
</evidence>
<dbReference type="GeneID" id="78083646"/>
<evidence type="ECO:0000313" key="13">
    <source>
        <dbReference type="Proteomes" id="UP000006420"/>
    </source>
</evidence>
<dbReference type="NCBIfam" id="NF003678">
    <property type="entry name" value="PRK05305.1-2"/>
    <property type="match status" value="1"/>
</dbReference>
<dbReference type="InterPro" id="IPR003817">
    <property type="entry name" value="PS_Dcarbxylase"/>
</dbReference>
<keyword evidence="9" id="KW-1208">Phospholipid metabolism</keyword>
<keyword evidence="5 11" id="KW-0472">Membrane</keyword>
<keyword evidence="11" id="KW-0812">Transmembrane</keyword>
<keyword evidence="1" id="KW-1003">Cell membrane</keyword>
<organism evidence="12 13">
    <name type="scientific">Dysgonomonas mossii DSM 22836</name>
    <dbReference type="NCBI Taxonomy" id="742767"/>
    <lineage>
        <taxon>Bacteria</taxon>
        <taxon>Pseudomonadati</taxon>
        <taxon>Bacteroidota</taxon>
        <taxon>Bacteroidia</taxon>
        <taxon>Bacteroidales</taxon>
        <taxon>Dysgonomonadaceae</taxon>
        <taxon>Dysgonomonas</taxon>
    </lineage>
</organism>
<proteinExistence type="predicted"/>
<feature type="transmembrane region" description="Helical" evidence="11">
    <location>
        <begin position="35"/>
        <end position="53"/>
    </location>
</feature>
<dbReference type="InterPro" id="IPR033175">
    <property type="entry name" value="PSD-A"/>
</dbReference>
<evidence type="ECO:0000256" key="7">
    <source>
        <dbReference type="ARBA" id="ARBA00023209"/>
    </source>
</evidence>
<name>F8X486_9BACT</name>
<keyword evidence="13" id="KW-1185">Reference proteome</keyword>
<evidence type="ECO:0000313" key="12">
    <source>
        <dbReference type="EMBL" id="EGK05132.1"/>
    </source>
</evidence>
<reference evidence="12 13" key="1">
    <citation type="submission" date="2011-04" db="EMBL/GenBank/DDBJ databases">
        <title>The Genome Sequence of Dysgonomonas mossii DSM 22836.</title>
        <authorList>
            <consortium name="The Broad Institute Genome Sequencing Platform"/>
            <person name="Earl A."/>
            <person name="Ward D."/>
            <person name="Feldgarden M."/>
            <person name="Gevers D."/>
            <person name="Pudlo N."/>
            <person name="Martens E."/>
            <person name="Allen-Vercoe E."/>
            <person name="Young S.K."/>
            <person name="Zeng Q."/>
            <person name="Gargeya S."/>
            <person name="Fitzgerald M."/>
            <person name="Haas B."/>
            <person name="Abouelleil A."/>
            <person name="Alvarado L."/>
            <person name="Arachchi H.M."/>
            <person name="Berlin A."/>
            <person name="Brown A."/>
            <person name="Chapman S.B."/>
            <person name="Chen Z."/>
            <person name="Dunbar C."/>
            <person name="Freedman E."/>
            <person name="Gearin G."/>
            <person name="Gellesch M."/>
            <person name="Goldberg J."/>
            <person name="Griggs A."/>
            <person name="Gujja S."/>
            <person name="Heiman D."/>
            <person name="Howarth C."/>
            <person name="Larson L."/>
            <person name="Lui A."/>
            <person name="MacDonald P.J.P."/>
            <person name="Mehta T."/>
            <person name="Montmayeur A."/>
            <person name="Murphy C."/>
            <person name="Neiman D."/>
            <person name="Pearson M."/>
            <person name="Priest M."/>
            <person name="Roberts A."/>
            <person name="Saif S."/>
            <person name="Shea T."/>
            <person name="Shenoy N."/>
            <person name="Sisk P."/>
            <person name="Stolte C."/>
            <person name="Sykes S."/>
            <person name="Yandava C."/>
            <person name="Wortman J."/>
            <person name="Nusbaum C."/>
            <person name="Birren B."/>
        </authorList>
    </citation>
    <scope>NUCLEOTIDE SEQUENCE [LARGE SCALE GENOMIC DNA]</scope>
    <source>
        <strain evidence="12 13">DSM 22836</strain>
    </source>
</reference>
<accession>F8X486</accession>
<keyword evidence="11" id="KW-1133">Transmembrane helix</keyword>
<evidence type="ECO:0000256" key="2">
    <source>
        <dbReference type="ARBA" id="ARBA00022516"/>
    </source>
</evidence>
<dbReference type="STRING" id="742767.HMPREF9456_03045"/>
<feature type="transmembrane region" description="Helical" evidence="11">
    <location>
        <begin position="12"/>
        <end position="29"/>
    </location>
</feature>
<evidence type="ECO:0000256" key="5">
    <source>
        <dbReference type="ARBA" id="ARBA00023136"/>
    </source>
</evidence>
<keyword evidence="7" id="KW-0594">Phospholipid biosynthesis</keyword>
<sequence>MNIHQAGRISLINVTLVLVLINTAGIYFINDAFAVSILIVISIIIWCFTLNFYRSPKRVFDGDIENSIVSPADGKIVSIEEVYEPEFFKDERLLVSVFMSVFNVHANWYPVDNVHVIYKQHHKGRFKAAYLPKSSTENERSTIVLEREDGQQILVRQIAGAMARRIVTYPEIGDIGKLNYHFGFIKLGSRVDMYLPLGTEIKVEMGQKVIGCRTLIAINKKR</sequence>
<evidence type="ECO:0000256" key="4">
    <source>
        <dbReference type="ARBA" id="ARBA00023098"/>
    </source>
</evidence>
<evidence type="ECO:0000256" key="8">
    <source>
        <dbReference type="ARBA" id="ARBA00023239"/>
    </source>
</evidence>
<dbReference type="PANTHER" id="PTHR35809:SF1">
    <property type="entry name" value="ARCHAETIDYLSERINE DECARBOXYLASE PROENZYME-RELATED"/>
    <property type="match status" value="1"/>
</dbReference>
<dbReference type="GO" id="GO:0004609">
    <property type="term" value="F:phosphatidylserine decarboxylase activity"/>
    <property type="evidence" value="ECO:0007669"/>
    <property type="project" value="InterPro"/>
</dbReference>
<dbReference type="eggNOG" id="COG0688">
    <property type="taxonomic scope" value="Bacteria"/>
</dbReference>
<dbReference type="Pfam" id="PF02666">
    <property type="entry name" value="PS_Dcarbxylase"/>
    <property type="match status" value="1"/>
</dbReference>
<evidence type="ECO:0000256" key="10">
    <source>
        <dbReference type="ARBA" id="ARBA00023317"/>
    </source>
</evidence>
<dbReference type="GO" id="GO:0008654">
    <property type="term" value="P:phospholipid biosynthetic process"/>
    <property type="evidence" value="ECO:0007669"/>
    <property type="project" value="UniProtKB-KW"/>
</dbReference>
<keyword evidence="4" id="KW-0443">Lipid metabolism</keyword>
<keyword evidence="3" id="KW-0210">Decarboxylase</keyword>
<comment type="caution">
    <text evidence="12">The sequence shown here is derived from an EMBL/GenBank/DDBJ whole genome shotgun (WGS) entry which is preliminary data.</text>
</comment>
<dbReference type="EMBL" id="ADLW01000018">
    <property type="protein sequence ID" value="EGK05132.1"/>
    <property type="molecule type" value="Genomic_DNA"/>
</dbReference>
<gene>
    <name evidence="12" type="ORF">HMPREF9456_03045</name>
</gene>
<dbReference type="AlphaFoldDB" id="F8X486"/>
<evidence type="ECO:0000256" key="6">
    <source>
        <dbReference type="ARBA" id="ARBA00023145"/>
    </source>
</evidence>
<keyword evidence="2" id="KW-0444">Lipid biosynthesis</keyword>
<evidence type="ECO:0000256" key="1">
    <source>
        <dbReference type="ARBA" id="ARBA00022475"/>
    </source>
</evidence>
<protein>
    <submittedName>
        <fullName evidence="12">Phosphatidylserine decarboxylase</fullName>
    </submittedName>
</protein>
<dbReference type="Proteomes" id="UP000006420">
    <property type="component" value="Unassembled WGS sequence"/>
</dbReference>
<dbReference type="OrthoDB" id="9790893at2"/>
<keyword evidence="6" id="KW-0865">Zymogen</keyword>
<dbReference type="RefSeq" id="WP_006844409.1">
    <property type="nucleotide sequence ID" value="NZ_AQWJ01000007.1"/>
</dbReference>
<dbReference type="HOGENOM" id="CLU_072492_1_0_10"/>
<keyword evidence="8" id="KW-0456">Lyase</keyword>
<keyword evidence="10" id="KW-0670">Pyruvate</keyword>
<dbReference type="PANTHER" id="PTHR35809">
    <property type="entry name" value="ARCHAETIDYLSERINE DECARBOXYLASE PROENZYME-RELATED"/>
    <property type="match status" value="1"/>
</dbReference>
<evidence type="ECO:0000256" key="3">
    <source>
        <dbReference type="ARBA" id="ARBA00022793"/>
    </source>
</evidence>
<evidence type="ECO:0000256" key="9">
    <source>
        <dbReference type="ARBA" id="ARBA00023264"/>
    </source>
</evidence>